<dbReference type="InterPro" id="IPR054549">
    <property type="entry name" value="UVB_sens_RUS_dom"/>
</dbReference>
<evidence type="ECO:0000256" key="6">
    <source>
        <dbReference type="SAM" id="Phobius"/>
    </source>
</evidence>
<name>A0AAJ0I0N6_9PEZI</name>
<comment type="similarity">
    <text evidence="2">Belongs to the RUS1 family.</text>
</comment>
<feature type="domain" description="Protein root UVB sensitive/RUS" evidence="7">
    <location>
        <begin position="35"/>
        <end position="280"/>
    </location>
</feature>
<dbReference type="AlphaFoldDB" id="A0AAJ0I0N6"/>
<dbReference type="Pfam" id="PF04884">
    <property type="entry name" value="UVB_sens_prot"/>
    <property type="match status" value="1"/>
</dbReference>
<keyword evidence="3 6" id="KW-0812">Transmembrane</keyword>
<evidence type="ECO:0000256" key="4">
    <source>
        <dbReference type="ARBA" id="ARBA00022989"/>
    </source>
</evidence>
<reference evidence="8 9" key="1">
    <citation type="journal article" date="2023" name="Mol. Phylogenet. Evol.">
        <title>Genome-scale phylogeny and comparative genomics of the fungal order Sordariales.</title>
        <authorList>
            <person name="Hensen N."/>
            <person name="Bonometti L."/>
            <person name="Westerberg I."/>
            <person name="Brannstrom I.O."/>
            <person name="Guillou S."/>
            <person name="Cros-Aarteil S."/>
            <person name="Calhoun S."/>
            <person name="Haridas S."/>
            <person name="Kuo A."/>
            <person name="Mondo S."/>
            <person name="Pangilinan J."/>
            <person name="Riley R."/>
            <person name="LaButti K."/>
            <person name="Andreopoulos B."/>
            <person name="Lipzen A."/>
            <person name="Chen C."/>
            <person name="Yan M."/>
            <person name="Daum C."/>
            <person name="Ng V."/>
            <person name="Clum A."/>
            <person name="Steindorff A."/>
            <person name="Ohm R.A."/>
            <person name="Martin F."/>
            <person name="Silar P."/>
            <person name="Natvig D.O."/>
            <person name="Lalanne C."/>
            <person name="Gautier V."/>
            <person name="Ament-Velasquez S.L."/>
            <person name="Kruys A."/>
            <person name="Hutchinson M.I."/>
            <person name="Powell A.J."/>
            <person name="Barry K."/>
            <person name="Miller A.N."/>
            <person name="Grigoriev I.V."/>
            <person name="Debuchy R."/>
            <person name="Gladieux P."/>
            <person name="Hiltunen Thoren M."/>
            <person name="Johannesson H."/>
        </authorList>
    </citation>
    <scope>NUCLEOTIDE SEQUENCE [LARGE SCALE GENOMIC DNA]</scope>
    <source>
        <strain evidence="8 9">FGSC 10403</strain>
    </source>
</reference>
<dbReference type="RefSeq" id="XP_062689291.1">
    <property type="nucleotide sequence ID" value="XM_062833913.1"/>
</dbReference>
<evidence type="ECO:0000259" key="7">
    <source>
        <dbReference type="Pfam" id="PF04884"/>
    </source>
</evidence>
<organism evidence="8 9">
    <name type="scientific">Neurospora hispaniola</name>
    <dbReference type="NCBI Taxonomy" id="588809"/>
    <lineage>
        <taxon>Eukaryota</taxon>
        <taxon>Fungi</taxon>
        <taxon>Dikarya</taxon>
        <taxon>Ascomycota</taxon>
        <taxon>Pezizomycotina</taxon>
        <taxon>Sordariomycetes</taxon>
        <taxon>Sordariomycetidae</taxon>
        <taxon>Sordariales</taxon>
        <taxon>Sordariaceae</taxon>
        <taxon>Neurospora</taxon>
    </lineage>
</organism>
<evidence type="ECO:0000313" key="8">
    <source>
        <dbReference type="EMBL" id="KAK3486734.1"/>
    </source>
</evidence>
<sequence>MSRNIYDIDPAGNVLCTYNGESQESLRAHQTKIPPLTALLHAFLPAGYPHSVTTDYLPYQTYDSLQAFFSSISSLLANRAVLEGLGVGDASSSPTGALILKIASDTISRVATILFAHRLGTAVEPECKFFRFLADCLNDAAQLLDLLVPAMMERWYGLKLGVIVGAGVLRSWCGVAASASKASLSAHFIVVVASQQKGGGNNLAELNAKEASQETVVSLLGMLVGSLVVKVVQDRLVVWGLMVGLLGVHLLMNYWGVRSVRCRTLNRQRATMVVREWLETGRVLGPEEVSKRESILQLRIGWGRGGGWTGFGRMASKSGEYTGTCEFGTYGDVKALAGWKGGYHSYEIEADGYFMGICHRGGSFRMRIALKEEEGGKKTSSSARANSPLEAWFDAVSHAYHFDSALKDGLESHYENEVPLLGYTSEEQKGTVFAALAAAGWDLETNALETRSPVRVRVGDGKKVPISSEKDLIRQPHVSKKD</sequence>
<comment type="subcellular location">
    <subcellularLocation>
        <location evidence="1">Membrane</location>
    </subcellularLocation>
</comment>
<comment type="caution">
    <text evidence="8">The sequence shown here is derived from an EMBL/GenBank/DDBJ whole genome shotgun (WGS) entry which is preliminary data.</text>
</comment>
<dbReference type="InterPro" id="IPR006968">
    <property type="entry name" value="RUS_fam"/>
</dbReference>
<dbReference type="EMBL" id="JAULSX010000008">
    <property type="protein sequence ID" value="KAK3486734.1"/>
    <property type="molecule type" value="Genomic_DNA"/>
</dbReference>
<evidence type="ECO:0000256" key="5">
    <source>
        <dbReference type="ARBA" id="ARBA00023136"/>
    </source>
</evidence>
<keyword evidence="9" id="KW-1185">Reference proteome</keyword>
<keyword evidence="4 6" id="KW-1133">Transmembrane helix</keyword>
<dbReference type="GO" id="GO:0016020">
    <property type="term" value="C:membrane"/>
    <property type="evidence" value="ECO:0007669"/>
    <property type="project" value="UniProtKB-SubCell"/>
</dbReference>
<evidence type="ECO:0000313" key="9">
    <source>
        <dbReference type="Proteomes" id="UP001285908"/>
    </source>
</evidence>
<feature type="transmembrane region" description="Helical" evidence="6">
    <location>
        <begin position="236"/>
        <end position="257"/>
    </location>
</feature>
<evidence type="ECO:0000256" key="3">
    <source>
        <dbReference type="ARBA" id="ARBA00022692"/>
    </source>
</evidence>
<proteinExistence type="inferred from homology"/>
<evidence type="ECO:0000256" key="2">
    <source>
        <dbReference type="ARBA" id="ARBA00007558"/>
    </source>
</evidence>
<gene>
    <name evidence="8" type="ORF">B0T23DRAFT_232720</name>
</gene>
<dbReference type="GeneID" id="87871535"/>
<keyword evidence="5 6" id="KW-0472">Membrane</keyword>
<dbReference type="PANTHER" id="PTHR12770">
    <property type="entry name" value="RUS1 FAMILY PROTEIN C16ORF58"/>
    <property type="match status" value="1"/>
</dbReference>
<dbReference type="PANTHER" id="PTHR12770:SF31">
    <property type="entry name" value="RUS FAMILY MEMBER 1"/>
    <property type="match status" value="1"/>
</dbReference>
<evidence type="ECO:0000256" key="1">
    <source>
        <dbReference type="ARBA" id="ARBA00004370"/>
    </source>
</evidence>
<dbReference type="Proteomes" id="UP001285908">
    <property type="component" value="Unassembled WGS sequence"/>
</dbReference>
<accession>A0AAJ0I0N6</accession>
<protein>
    <submittedName>
        <fullName evidence="8">Vitamin B6 photo-protection and homoeostasis-domain-containing protein</fullName>
    </submittedName>
</protein>